<reference evidence="3" key="2">
    <citation type="submission" date="2024-04" db="EMBL/GenBank/DDBJ databases">
        <authorList>
            <person name="Chen Y."/>
            <person name="Shah S."/>
            <person name="Dougan E. K."/>
            <person name="Thang M."/>
            <person name="Chan C."/>
        </authorList>
    </citation>
    <scope>NUCLEOTIDE SEQUENCE [LARGE SCALE GENOMIC DNA]</scope>
</reference>
<comment type="caution">
    <text evidence="2">The sequence shown here is derived from an EMBL/GenBank/DDBJ whole genome shotgun (WGS) entry which is preliminary data.</text>
</comment>
<sequence>MAESWSIEEEKQLQALMAKKVVAANESRGAAMSDGSKRRYVDEESVGSMDNPWIEVAEKGHLKVDYTSVELDLPMGITSLEQWGRTVISFGKYAEANVTYHEMLTAPEYAGYRKWCKSHLTTHTAGKVAMDFVKYRDAYEKKSNKDSGLLFPGTEVERTSAWEALDKNEKKNLFETANGRSVGSLTFTEIDTSASGSAYYGVGSPAELRRKVAGFDFMVLDDDCDEVKVSDADMLMMLVRSLPDSARSFALHHASGESYQAYREWDPEESWWWNENDWWGADGWQESGDWLGTCRVLKVQLSHYSLLRADFCWLKKEGEVLDHMENQENLKILVVVELATNNVGYIVIGEDKNAIYSQINQKAFEAQNSPESASSPSASTEMHSPSTPEKFVDAPVDGGTPTQGQELDSRVDVDGDTNMPEVELGSPTPVGDMDSSSVGDDRKRTADVDVSDLEKQIREDPMMDSLFVHQVVAANESRGAAMSDGSKRRYVDEESVGSMDNPWIEVAEKGHLKVDYTSVELDLPTGITSLEQWGRTVISFGKYAEANVTYHEMLTAPEYAGYRKWCKSHLTTHTAGKVAMDFVKYRDAYEKKSNKDSGLLFPGTEVESAPLPESISFQPKSESLLPPALKLLSTQLGHGLSAARAAAPNEP</sequence>
<proteinExistence type="predicted"/>
<dbReference type="EMBL" id="CAMXCT030000483">
    <property type="protein sequence ID" value="CAL4766732.1"/>
    <property type="molecule type" value="Genomic_DNA"/>
</dbReference>
<evidence type="ECO:0000256" key="1">
    <source>
        <dbReference type="SAM" id="MobiDB-lite"/>
    </source>
</evidence>
<accession>A0A9P1BVK2</accession>
<evidence type="ECO:0000313" key="2">
    <source>
        <dbReference type="EMBL" id="CAI3979420.1"/>
    </source>
</evidence>
<dbReference type="EMBL" id="CAMXCT010000483">
    <property type="protein sequence ID" value="CAI3979420.1"/>
    <property type="molecule type" value="Genomic_DNA"/>
</dbReference>
<feature type="region of interest" description="Disordered" evidence="1">
    <location>
        <begin position="366"/>
        <end position="446"/>
    </location>
</feature>
<feature type="compositionally biased region" description="Low complexity" evidence="1">
    <location>
        <begin position="366"/>
        <end position="386"/>
    </location>
</feature>
<dbReference type="Proteomes" id="UP001152797">
    <property type="component" value="Unassembled WGS sequence"/>
</dbReference>
<keyword evidence="4" id="KW-1185">Reference proteome</keyword>
<organism evidence="2">
    <name type="scientific">Cladocopium goreaui</name>
    <dbReference type="NCBI Taxonomy" id="2562237"/>
    <lineage>
        <taxon>Eukaryota</taxon>
        <taxon>Sar</taxon>
        <taxon>Alveolata</taxon>
        <taxon>Dinophyceae</taxon>
        <taxon>Suessiales</taxon>
        <taxon>Symbiodiniaceae</taxon>
        <taxon>Cladocopium</taxon>
    </lineage>
</organism>
<dbReference type="AlphaFoldDB" id="A0A9P1BVK2"/>
<reference evidence="2" key="1">
    <citation type="submission" date="2022-10" db="EMBL/GenBank/DDBJ databases">
        <authorList>
            <person name="Chen Y."/>
            <person name="Dougan E. K."/>
            <person name="Chan C."/>
            <person name="Rhodes N."/>
            <person name="Thang M."/>
        </authorList>
    </citation>
    <scope>NUCLEOTIDE SEQUENCE</scope>
</reference>
<protein>
    <submittedName>
        <fullName evidence="2">Uncharacterized protein</fullName>
    </submittedName>
</protein>
<gene>
    <name evidence="2" type="ORF">C1SCF055_LOCUS7371</name>
</gene>
<name>A0A9P1BVK2_9DINO</name>
<evidence type="ECO:0000313" key="3">
    <source>
        <dbReference type="EMBL" id="CAL1132795.1"/>
    </source>
</evidence>
<evidence type="ECO:0000313" key="4">
    <source>
        <dbReference type="Proteomes" id="UP001152797"/>
    </source>
</evidence>
<dbReference type="EMBL" id="CAMXCT020000483">
    <property type="protein sequence ID" value="CAL1132795.1"/>
    <property type="molecule type" value="Genomic_DNA"/>
</dbReference>